<dbReference type="EMBL" id="CP150484">
    <property type="protein sequence ID" value="WYW17411.1"/>
    <property type="molecule type" value="Genomic_DNA"/>
</dbReference>
<sequence length="62" mass="6910">MDAVIGLEIYGSSQACELLRCWNVAAANEDEAEMQAHRDAMIDLARRELGTHLLRMTSDDDS</sequence>
<protein>
    <submittedName>
        <fullName evidence="1">Uncharacterized protein</fullName>
    </submittedName>
</protein>
<reference evidence="1" key="1">
    <citation type="submission" date="2023-10" db="EMBL/GenBank/DDBJ databases">
        <title>Whole genome sequencing of actinobacterial strain Amycolatopsis sp. (BCA-696) identifies the underlying plant growth-promoting genes.</title>
        <authorList>
            <person name="Gandham P."/>
            <person name="Vadla N."/>
            <person name="Saji A."/>
            <person name="Srinivas V."/>
            <person name="Ruperao P."/>
            <person name="Selvanayagam S."/>
            <person name="Saxena R.K."/>
            <person name="Rathore A."/>
            <person name="Gopalakrishnan S."/>
            <person name="Thakur V."/>
        </authorList>
    </citation>
    <scope>NUCLEOTIDE SEQUENCE</scope>
    <source>
        <strain evidence="1">BCA-696</strain>
    </source>
</reference>
<evidence type="ECO:0000313" key="1">
    <source>
        <dbReference type="EMBL" id="WYW17411.1"/>
    </source>
</evidence>
<keyword evidence="2" id="KW-1185">Reference proteome</keyword>
<organism evidence="1 2">
    <name type="scientific">Amycolatopsis coloradensis</name>
    <dbReference type="NCBI Taxonomy" id="76021"/>
    <lineage>
        <taxon>Bacteria</taxon>
        <taxon>Bacillati</taxon>
        <taxon>Actinomycetota</taxon>
        <taxon>Actinomycetes</taxon>
        <taxon>Pseudonocardiales</taxon>
        <taxon>Pseudonocardiaceae</taxon>
        <taxon>Amycolatopsis</taxon>
    </lineage>
</organism>
<dbReference type="Proteomes" id="UP001456344">
    <property type="component" value="Chromosome"/>
</dbReference>
<evidence type="ECO:0000313" key="2">
    <source>
        <dbReference type="Proteomes" id="UP001456344"/>
    </source>
</evidence>
<gene>
    <name evidence="1" type="ORF">LCL61_17830</name>
</gene>
<proteinExistence type="predicted"/>
<name>A0ACD5BDI7_9PSEU</name>
<accession>A0ACD5BDI7</accession>